<gene>
    <name evidence="2" type="ORF">L596_018148</name>
</gene>
<proteinExistence type="predicted"/>
<protein>
    <submittedName>
        <fullName evidence="2">Uncharacterized protein</fullName>
    </submittedName>
</protein>
<reference evidence="2 3" key="2">
    <citation type="journal article" date="2019" name="G3 (Bethesda)">
        <title>Hybrid Assembly of the Genome of the Entomopathogenic Nematode Steinernema carpocapsae Identifies the X-Chromosome.</title>
        <authorList>
            <person name="Serra L."/>
            <person name="Macchietto M."/>
            <person name="Macias-Munoz A."/>
            <person name="McGill C.J."/>
            <person name="Rodriguez I.M."/>
            <person name="Rodriguez B."/>
            <person name="Murad R."/>
            <person name="Mortazavi A."/>
        </authorList>
    </citation>
    <scope>NUCLEOTIDE SEQUENCE [LARGE SCALE GENOMIC DNA]</scope>
    <source>
        <strain evidence="2 3">ALL</strain>
    </source>
</reference>
<organism evidence="2 3">
    <name type="scientific">Steinernema carpocapsae</name>
    <name type="common">Entomopathogenic nematode</name>
    <dbReference type="NCBI Taxonomy" id="34508"/>
    <lineage>
        <taxon>Eukaryota</taxon>
        <taxon>Metazoa</taxon>
        <taxon>Ecdysozoa</taxon>
        <taxon>Nematoda</taxon>
        <taxon>Chromadorea</taxon>
        <taxon>Rhabditida</taxon>
        <taxon>Tylenchina</taxon>
        <taxon>Panagrolaimomorpha</taxon>
        <taxon>Strongyloidoidea</taxon>
        <taxon>Steinernematidae</taxon>
        <taxon>Steinernema</taxon>
    </lineage>
</organism>
<feature type="region of interest" description="Disordered" evidence="1">
    <location>
        <begin position="40"/>
        <end position="165"/>
    </location>
</feature>
<feature type="compositionally biased region" description="Basic residues" evidence="1">
    <location>
        <begin position="103"/>
        <end position="120"/>
    </location>
</feature>
<keyword evidence="3" id="KW-1185">Reference proteome</keyword>
<reference evidence="2 3" key="1">
    <citation type="journal article" date="2015" name="Genome Biol.">
        <title>Comparative genomics of Steinernema reveals deeply conserved gene regulatory networks.</title>
        <authorList>
            <person name="Dillman A.R."/>
            <person name="Macchietto M."/>
            <person name="Porter C.F."/>
            <person name="Rogers A."/>
            <person name="Williams B."/>
            <person name="Antoshechkin I."/>
            <person name="Lee M.M."/>
            <person name="Goodwin Z."/>
            <person name="Lu X."/>
            <person name="Lewis E.E."/>
            <person name="Goodrich-Blair H."/>
            <person name="Stock S.P."/>
            <person name="Adams B.J."/>
            <person name="Sternberg P.W."/>
            <person name="Mortazavi A."/>
        </authorList>
    </citation>
    <scope>NUCLEOTIDE SEQUENCE [LARGE SCALE GENOMIC DNA]</scope>
    <source>
        <strain evidence="2 3">ALL</strain>
    </source>
</reference>
<comment type="caution">
    <text evidence="2">The sequence shown here is derived from an EMBL/GenBank/DDBJ whole genome shotgun (WGS) entry which is preliminary data.</text>
</comment>
<dbReference type="STRING" id="34508.A0A4U5N3T8"/>
<name>A0A4U5N3T8_STECR</name>
<feature type="compositionally biased region" description="Polar residues" evidence="1">
    <location>
        <begin position="148"/>
        <end position="164"/>
    </location>
</feature>
<evidence type="ECO:0000313" key="2">
    <source>
        <dbReference type="EMBL" id="TKR77119.1"/>
    </source>
</evidence>
<accession>A0A4U5N3T8</accession>
<dbReference type="Proteomes" id="UP000298663">
    <property type="component" value="Unassembled WGS sequence"/>
</dbReference>
<feature type="compositionally biased region" description="Polar residues" evidence="1">
    <location>
        <begin position="62"/>
        <end position="72"/>
    </location>
</feature>
<dbReference type="EMBL" id="AZBU02000005">
    <property type="protein sequence ID" value="TKR77119.1"/>
    <property type="molecule type" value="Genomic_DNA"/>
</dbReference>
<evidence type="ECO:0000256" key="1">
    <source>
        <dbReference type="SAM" id="MobiDB-lite"/>
    </source>
</evidence>
<feature type="region of interest" description="Disordered" evidence="1">
    <location>
        <begin position="1"/>
        <end position="23"/>
    </location>
</feature>
<feature type="compositionally biased region" description="Low complexity" evidence="1">
    <location>
        <begin position="40"/>
        <end position="54"/>
    </location>
</feature>
<feature type="compositionally biased region" description="Polar residues" evidence="1">
    <location>
        <begin position="11"/>
        <end position="22"/>
    </location>
</feature>
<dbReference type="AlphaFoldDB" id="A0A4U5N3T8"/>
<feature type="region of interest" description="Disordered" evidence="1">
    <location>
        <begin position="201"/>
        <end position="251"/>
    </location>
</feature>
<evidence type="ECO:0000313" key="3">
    <source>
        <dbReference type="Proteomes" id="UP000298663"/>
    </source>
</evidence>
<feature type="compositionally biased region" description="Basic and acidic residues" evidence="1">
    <location>
        <begin position="121"/>
        <end position="139"/>
    </location>
</feature>
<sequence length="251" mass="26619">MSELTVDDAVSLTSDYSTTSSAAPMHVPMSVSCHMDQLAAASSDYASSDVSPAPRGDVVASPTGSSTGSIRPTSPDDAATPSAVPKERSHSPLGGAPAGRIGQKLRFRNNRSRKDPSRRHTLSDMDAVREALANDRAARAAEQPSAATTDSLPSARVNSNSATSKVGKFARWIKNSFRKSSPDLRIKPATEATDFVFLSGSPRSSIRRSNLPPLAVPNAAGVPENTAEEDDSDRENRHLHELTPVSTDEQL</sequence>